<keyword evidence="3" id="KW-1185">Reference proteome</keyword>
<proteinExistence type="predicted"/>
<evidence type="ECO:0000313" key="2">
    <source>
        <dbReference type="EMBL" id="MDO2409253.1"/>
    </source>
</evidence>
<dbReference type="EC" id="2.4.-.-" evidence="2"/>
<keyword evidence="2" id="KW-0328">Glycosyltransferase</keyword>
<dbReference type="PANTHER" id="PTHR45947:SF3">
    <property type="entry name" value="SULFOQUINOVOSYL TRANSFERASE SQD2"/>
    <property type="match status" value="1"/>
</dbReference>
<name>A0ABT8T8E3_9BACT</name>
<gene>
    <name evidence="2" type="ORF">Q2362_03950</name>
</gene>
<dbReference type="GO" id="GO:0016757">
    <property type="term" value="F:glycosyltransferase activity"/>
    <property type="evidence" value="ECO:0007669"/>
    <property type="project" value="UniProtKB-KW"/>
</dbReference>
<dbReference type="InterPro" id="IPR001296">
    <property type="entry name" value="Glyco_trans_1"/>
</dbReference>
<dbReference type="Proteomes" id="UP001171111">
    <property type="component" value="Unassembled WGS sequence"/>
</dbReference>
<protein>
    <submittedName>
        <fullName evidence="2">Glycosyltransferase</fullName>
        <ecNumber evidence="2">2.4.-.-</ecNumber>
    </submittedName>
</protein>
<sequence length="375" mass="42243">MENVKKALVCDWLDVYSGAERCIEQFNKLYDFDIFALVDFMSADDRQLVLGGKKVSTTFIQKLPFAKRFFRHYLPLFSRAIESIDLRGYELVLSSSHCVAKNILTDATQLHISYMYSPTRYAWDMKELYLEGQNALLRPFIAELLYRFRIWDGSCANRSDKIIAISHFIASRIKKIYGRDAAVIYPPVNTGDFRLQEKKDDYFITCGRLVGYKRTDLLVRAFNESGLKLVVVGDGEQMSELKAIAKPNVELLGKVSKDELVKLLGSARGFVYAGVEDFGIAALEAMSCGTPVIAYDKGGVAESVKGSEKGGFGSSGVLFSAQNESSLNAAIKASFELDYDPVKLSAYAKTFSNENFRKNINEYLKKEYEIFKETH</sequence>
<evidence type="ECO:0000259" key="1">
    <source>
        <dbReference type="Pfam" id="PF00534"/>
    </source>
</evidence>
<dbReference type="EMBL" id="JAULJQ010000004">
    <property type="protein sequence ID" value="MDO2409253.1"/>
    <property type="molecule type" value="Genomic_DNA"/>
</dbReference>
<dbReference type="RefSeq" id="WP_302244114.1">
    <property type="nucleotide sequence ID" value="NZ_JAULJQ010000004.1"/>
</dbReference>
<dbReference type="Gene3D" id="3.40.50.2000">
    <property type="entry name" value="Glycogen Phosphorylase B"/>
    <property type="match status" value="2"/>
</dbReference>
<comment type="caution">
    <text evidence="2">The sequence shown here is derived from an EMBL/GenBank/DDBJ whole genome shotgun (WGS) entry which is preliminary data.</text>
</comment>
<organism evidence="2 3">
    <name type="scientific">Campylobacter magnus</name>
    <dbReference type="NCBI Taxonomy" id="3026462"/>
    <lineage>
        <taxon>Bacteria</taxon>
        <taxon>Pseudomonadati</taxon>
        <taxon>Campylobacterota</taxon>
        <taxon>Epsilonproteobacteria</taxon>
        <taxon>Campylobacterales</taxon>
        <taxon>Campylobacteraceae</taxon>
        <taxon>Campylobacter</taxon>
    </lineage>
</organism>
<feature type="domain" description="Glycosyl transferase family 1" evidence="1">
    <location>
        <begin position="197"/>
        <end position="349"/>
    </location>
</feature>
<dbReference type="Pfam" id="PF00534">
    <property type="entry name" value="Glycos_transf_1"/>
    <property type="match status" value="1"/>
</dbReference>
<evidence type="ECO:0000313" key="3">
    <source>
        <dbReference type="Proteomes" id="UP001171111"/>
    </source>
</evidence>
<keyword evidence="2" id="KW-0808">Transferase</keyword>
<dbReference type="SUPFAM" id="SSF53756">
    <property type="entry name" value="UDP-Glycosyltransferase/glycogen phosphorylase"/>
    <property type="match status" value="1"/>
</dbReference>
<accession>A0ABT8T8E3</accession>
<dbReference type="PANTHER" id="PTHR45947">
    <property type="entry name" value="SULFOQUINOVOSYL TRANSFERASE SQD2"/>
    <property type="match status" value="1"/>
</dbReference>
<reference evidence="2 3" key="1">
    <citation type="submission" date="2023-06" db="EMBL/GenBank/DDBJ databases">
        <title>Campylobacter magnum sp. nov., isolated from cecal contents of domestic pigs (Sus scrofa domesticus).</title>
        <authorList>
            <person name="Papic B."/>
            <person name="Gruntar I."/>
        </authorList>
    </citation>
    <scope>NUCLEOTIDE SEQUENCE [LARGE SCALE GENOMIC DNA]</scope>
    <source>
        <strain evidence="3">34484-21</strain>
    </source>
</reference>
<dbReference type="InterPro" id="IPR050194">
    <property type="entry name" value="Glycosyltransferase_grp1"/>
</dbReference>